<keyword evidence="2" id="KW-1185">Reference proteome</keyword>
<protein>
    <submittedName>
        <fullName evidence="1">Uncharacterized protein</fullName>
    </submittedName>
</protein>
<gene>
    <name evidence="1" type="ORF">VFH_I377600</name>
</gene>
<accession>A0AAV0YV09</accession>
<evidence type="ECO:0000313" key="1">
    <source>
        <dbReference type="EMBL" id="CAI8589088.1"/>
    </source>
</evidence>
<name>A0AAV0YV09_VICFA</name>
<sequence length="115" mass="13625">MINLLVSDEDKEKYDRYLLRSYIEDNKKYVFIVDKVVSKELSGTVYYLKRDLISHNDVEKEVYTLLKRDHICDSHYFALRDVLKGLPWNGQGIDPSKWDSVFESFEQVDPSTTRL</sequence>
<reference evidence="1 2" key="1">
    <citation type="submission" date="2023-01" db="EMBL/GenBank/DDBJ databases">
        <authorList>
            <person name="Kreplak J."/>
        </authorList>
    </citation>
    <scope>NUCLEOTIDE SEQUENCE [LARGE SCALE GENOMIC DNA]</scope>
</reference>
<dbReference type="Proteomes" id="UP001157006">
    <property type="component" value="Chromosome 1L"/>
</dbReference>
<proteinExistence type="predicted"/>
<dbReference type="AlphaFoldDB" id="A0AAV0YV09"/>
<dbReference type="EMBL" id="OX451736">
    <property type="protein sequence ID" value="CAI8589088.1"/>
    <property type="molecule type" value="Genomic_DNA"/>
</dbReference>
<organism evidence="1 2">
    <name type="scientific">Vicia faba</name>
    <name type="common">Broad bean</name>
    <name type="synonym">Faba vulgaris</name>
    <dbReference type="NCBI Taxonomy" id="3906"/>
    <lineage>
        <taxon>Eukaryota</taxon>
        <taxon>Viridiplantae</taxon>
        <taxon>Streptophyta</taxon>
        <taxon>Embryophyta</taxon>
        <taxon>Tracheophyta</taxon>
        <taxon>Spermatophyta</taxon>
        <taxon>Magnoliopsida</taxon>
        <taxon>eudicotyledons</taxon>
        <taxon>Gunneridae</taxon>
        <taxon>Pentapetalae</taxon>
        <taxon>rosids</taxon>
        <taxon>fabids</taxon>
        <taxon>Fabales</taxon>
        <taxon>Fabaceae</taxon>
        <taxon>Papilionoideae</taxon>
        <taxon>50 kb inversion clade</taxon>
        <taxon>NPAAA clade</taxon>
        <taxon>Hologalegina</taxon>
        <taxon>IRL clade</taxon>
        <taxon>Fabeae</taxon>
        <taxon>Vicia</taxon>
    </lineage>
</organism>
<evidence type="ECO:0000313" key="2">
    <source>
        <dbReference type="Proteomes" id="UP001157006"/>
    </source>
</evidence>